<organism evidence="2 3">
    <name type="scientific">Cytobacillus purgationiresistens</name>
    <dbReference type="NCBI Taxonomy" id="863449"/>
    <lineage>
        <taxon>Bacteria</taxon>
        <taxon>Bacillati</taxon>
        <taxon>Bacillota</taxon>
        <taxon>Bacilli</taxon>
        <taxon>Bacillales</taxon>
        <taxon>Bacillaceae</taxon>
        <taxon>Cytobacillus</taxon>
    </lineage>
</organism>
<gene>
    <name evidence="2" type="ORF">J2S17_000775</name>
</gene>
<dbReference type="RefSeq" id="WP_307472031.1">
    <property type="nucleotide sequence ID" value="NZ_JAUSUB010000002.1"/>
</dbReference>
<proteinExistence type="predicted"/>
<keyword evidence="3" id="KW-1185">Reference proteome</keyword>
<keyword evidence="1" id="KW-0175">Coiled coil</keyword>
<accession>A0ABU0ACC7</accession>
<dbReference type="Proteomes" id="UP001238088">
    <property type="component" value="Unassembled WGS sequence"/>
</dbReference>
<feature type="coiled-coil region" evidence="1">
    <location>
        <begin position="64"/>
        <end position="91"/>
    </location>
</feature>
<dbReference type="EMBL" id="JAUSUB010000002">
    <property type="protein sequence ID" value="MDQ0268906.1"/>
    <property type="molecule type" value="Genomic_DNA"/>
</dbReference>
<evidence type="ECO:0000313" key="3">
    <source>
        <dbReference type="Proteomes" id="UP001238088"/>
    </source>
</evidence>
<evidence type="ECO:0000313" key="2">
    <source>
        <dbReference type="EMBL" id="MDQ0268906.1"/>
    </source>
</evidence>
<name>A0ABU0ACC7_9BACI</name>
<sequence>MNPIDELKEIVKTQKSISTKKLEEIVFKFEKMYIAQGKRIRTQQNSLSLLNVRYQREREKSLKRKEMVEQYENLKRHHRNLTREYNLLIEKYEETRAVKK</sequence>
<evidence type="ECO:0000256" key="1">
    <source>
        <dbReference type="SAM" id="Coils"/>
    </source>
</evidence>
<reference evidence="2 3" key="1">
    <citation type="submission" date="2023-07" db="EMBL/GenBank/DDBJ databases">
        <title>Genomic Encyclopedia of Type Strains, Phase IV (KMG-IV): sequencing the most valuable type-strain genomes for metagenomic binning, comparative biology and taxonomic classification.</title>
        <authorList>
            <person name="Goeker M."/>
        </authorList>
    </citation>
    <scope>NUCLEOTIDE SEQUENCE [LARGE SCALE GENOMIC DNA]</scope>
    <source>
        <strain evidence="2 3">DSM 23494</strain>
    </source>
</reference>
<comment type="caution">
    <text evidence="2">The sequence shown here is derived from an EMBL/GenBank/DDBJ whole genome shotgun (WGS) entry which is preliminary data.</text>
</comment>
<protein>
    <submittedName>
        <fullName evidence="2">Uncharacterized protein</fullName>
    </submittedName>
</protein>